<keyword evidence="1" id="KW-0547">Nucleotide-binding</keyword>
<evidence type="ECO:0000313" key="5">
    <source>
        <dbReference type="EMBL" id="KAF4124889.1"/>
    </source>
</evidence>
<evidence type="ECO:0000259" key="3">
    <source>
        <dbReference type="PROSITE" id="PS51388"/>
    </source>
</evidence>
<dbReference type="GO" id="GO:0008017">
    <property type="term" value="F:microtubule binding"/>
    <property type="evidence" value="ECO:0007669"/>
    <property type="project" value="TreeGrafter"/>
</dbReference>
<dbReference type="PROSITE" id="PS51388">
    <property type="entry name" value="GED"/>
    <property type="match status" value="1"/>
</dbReference>
<evidence type="ECO:0000256" key="1">
    <source>
        <dbReference type="ARBA" id="ARBA00022741"/>
    </source>
</evidence>
<comment type="caution">
    <text evidence="5">The sequence shown here is derived from an EMBL/GenBank/DDBJ whole genome shotgun (WGS) entry which is preliminary data.</text>
</comment>
<dbReference type="Pfam" id="PF02212">
    <property type="entry name" value="GED"/>
    <property type="match status" value="1"/>
</dbReference>
<dbReference type="Pfam" id="PF00350">
    <property type="entry name" value="Dynamin_N"/>
    <property type="match status" value="1"/>
</dbReference>
<dbReference type="Gene3D" id="3.40.50.300">
    <property type="entry name" value="P-loop containing nucleotide triphosphate hydrolases"/>
    <property type="match status" value="1"/>
</dbReference>
<organism evidence="5 6">
    <name type="scientific">Geosmithia morbida</name>
    <dbReference type="NCBI Taxonomy" id="1094350"/>
    <lineage>
        <taxon>Eukaryota</taxon>
        <taxon>Fungi</taxon>
        <taxon>Dikarya</taxon>
        <taxon>Ascomycota</taxon>
        <taxon>Pezizomycotina</taxon>
        <taxon>Sordariomycetes</taxon>
        <taxon>Hypocreomycetidae</taxon>
        <taxon>Hypocreales</taxon>
        <taxon>Bionectriaceae</taxon>
        <taxon>Geosmithia</taxon>
    </lineage>
</organism>
<dbReference type="GO" id="GO:0016020">
    <property type="term" value="C:membrane"/>
    <property type="evidence" value="ECO:0007669"/>
    <property type="project" value="TreeGrafter"/>
</dbReference>
<dbReference type="FunFam" id="3.40.50.300:FF:001425">
    <property type="entry name" value="Dynamin GTPase, putative"/>
    <property type="match status" value="1"/>
</dbReference>
<dbReference type="GO" id="GO:0005739">
    <property type="term" value="C:mitochondrion"/>
    <property type="evidence" value="ECO:0007669"/>
    <property type="project" value="TreeGrafter"/>
</dbReference>
<dbReference type="InterPro" id="IPR020850">
    <property type="entry name" value="GED_dom"/>
</dbReference>
<dbReference type="InterPro" id="IPR030381">
    <property type="entry name" value="G_DYNAMIN_dom"/>
</dbReference>
<sequence>MASDGGGSLISKSHRDVLDIVDSLRSSGVGQYIELPQIIVCGDQSAGKSSVLEAISGLSFPTKDALCTRFATELILRRSKEGTSHVKFSIIPGPGRDEVAEEKLRDFQYATSDETETNLGHVVDAAAVQMAALDGPDAVFFKDILRVEMSSPQQPHLTLVDLPGLFLAGSKDQSIEDAQLVESLVMSYMKQPRSIILAVVSAKSEFNLQQVTELTRQVDPEGTRTLGLITKPDTLDGGSEGEQAYFNMAQNKDVKFRLGWHVIKNRDFKMRNCTREERDASEKAFFSTGIWQNLSPTHLGISALVSRLSKVLHDHNLAQLPRVMDDIQSGIDDCRTGLERLGESRGTLTEQRRYLLRVAHTFTSLVSAAVDGAYTDQSFFGDVSSDAGYARRLRARVQNALIDFSDHIHCHGHSDIIVDDDSRGSTEEGMEPEASRDQKIITRSEMVRLVKKMMSRSRGRELPGTFNPLLVDEVISDANDMLVEAMRFSTDDDTAENIIRGIVTPDFKKISSNVKETLYSISRSHMHGHPITYNHYLTDTVQDAQKSRLERNLKEALSEYYPSMTDAKGHRPGNAFNTMNPAALLSGLVAAVEQDMETFAAAALVDTMQAYYKVSLKRFIDDIGVLVIEEHLMNKLPEVFSPDVVCLLGDDRIAYLAGESDETMEQRKRLTEKLSVLQKCRDQLNNALNRGFSSSIS</sequence>
<dbReference type="Proteomes" id="UP000749293">
    <property type="component" value="Unassembled WGS sequence"/>
</dbReference>
<gene>
    <name evidence="5" type="ORF">GMORB2_3728</name>
</gene>
<dbReference type="SUPFAM" id="SSF52540">
    <property type="entry name" value="P-loop containing nucleoside triphosphate hydrolases"/>
    <property type="match status" value="1"/>
</dbReference>
<dbReference type="InterPro" id="IPR001401">
    <property type="entry name" value="Dynamin_GTPase"/>
</dbReference>
<dbReference type="InterPro" id="IPR022812">
    <property type="entry name" value="Dynamin"/>
</dbReference>
<evidence type="ECO:0000259" key="4">
    <source>
        <dbReference type="PROSITE" id="PS51718"/>
    </source>
</evidence>
<dbReference type="GO" id="GO:0000266">
    <property type="term" value="P:mitochondrial fission"/>
    <property type="evidence" value="ECO:0007669"/>
    <property type="project" value="TreeGrafter"/>
</dbReference>
<reference evidence="5" key="1">
    <citation type="submission" date="2020-03" db="EMBL/GenBank/DDBJ databases">
        <title>Site-based positive gene gene selection in Geosmithia morbida across the United States reveals a broad range of putative effectors and factors for local host and environmental adapation.</title>
        <authorList>
            <person name="Onufrak A."/>
            <person name="Murdoch R.W."/>
            <person name="Gazis R."/>
            <person name="Huff M."/>
            <person name="Staton M."/>
            <person name="Klingeman W."/>
            <person name="Hadziabdic D."/>
        </authorList>
    </citation>
    <scope>NUCLEOTIDE SEQUENCE</scope>
    <source>
        <strain evidence="5">1262</strain>
    </source>
</reference>
<accession>A0A9P4Z1G2</accession>
<proteinExistence type="predicted"/>
<dbReference type="InterPro" id="IPR027417">
    <property type="entry name" value="P-loop_NTPase"/>
</dbReference>
<feature type="domain" description="GED" evidence="3">
    <location>
        <begin position="601"/>
        <end position="692"/>
    </location>
</feature>
<dbReference type="OrthoDB" id="415706at2759"/>
<dbReference type="GO" id="GO:0048312">
    <property type="term" value="P:intracellular distribution of mitochondria"/>
    <property type="evidence" value="ECO:0007669"/>
    <property type="project" value="TreeGrafter"/>
</dbReference>
<name>A0A9P4Z1G2_9HYPO</name>
<keyword evidence="2" id="KW-0342">GTP-binding</keyword>
<dbReference type="SMART" id="SM00053">
    <property type="entry name" value="DYNc"/>
    <property type="match status" value="1"/>
</dbReference>
<dbReference type="EMBL" id="JAANYQ010000003">
    <property type="protein sequence ID" value="KAF4124889.1"/>
    <property type="molecule type" value="Genomic_DNA"/>
</dbReference>
<dbReference type="GO" id="GO:0005874">
    <property type="term" value="C:microtubule"/>
    <property type="evidence" value="ECO:0007669"/>
    <property type="project" value="TreeGrafter"/>
</dbReference>
<dbReference type="Pfam" id="PF01031">
    <property type="entry name" value="Dynamin_M"/>
    <property type="match status" value="1"/>
</dbReference>
<dbReference type="PROSITE" id="PS51718">
    <property type="entry name" value="G_DYNAMIN_2"/>
    <property type="match status" value="1"/>
</dbReference>
<dbReference type="GO" id="GO:0006897">
    <property type="term" value="P:endocytosis"/>
    <property type="evidence" value="ECO:0007669"/>
    <property type="project" value="TreeGrafter"/>
</dbReference>
<dbReference type="InterPro" id="IPR003130">
    <property type="entry name" value="GED"/>
</dbReference>
<keyword evidence="6" id="KW-1185">Reference proteome</keyword>
<dbReference type="GO" id="GO:0003924">
    <property type="term" value="F:GTPase activity"/>
    <property type="evidence" value="ECO:0007669"/>
    <property type="project" value="InterPro"/>
</dbReference>
<evidence type="ECO:0000256" key="2">
    <source>
        <dbReference type="ARBA" id="ARBA00023134"/>
    </source>
</evidence>
<dbReference type="CDD" id="cd08771">
    <property type="entry name" value="DLP_1"/>
    <property type="match status" value="1"/>
</dbReference>
<dbReference type="GO" id="GO:0016559">
    <property type="term" value="P:peroxisome fission"/>
    <property type="evidence" value="ECO:0007669"/>
    <property type="project" value="TreeGrafter"/>
</dbReference>
<dbReference type="GO" id="GO:0005525">
    <property type="term" value="F:GTP binding"/>
    <property type="evidence" value="ECO:0007669"/>
    <property type="project" value="InterPro"/>
</dbReference>
<dbReference type="InterPro" id="IPR000375">
    <property type="entry name" value="Dynamin_stalk"/>
</dbReference>
<dbReference type="GeneID" id="55969956"/>
<dbReference type="RefSeq" id="XP_035323541.1">
    <property type="nucleotide sequence ID" value="XM_035465704.1"/>
</dbReference>
<dbReference type="PANTHER" id="PTHR11566">
    <property type="entry name" value="DYNAMIN"/>
    <property type="match status" value="1"/>
</dbReference>
<protein>
    <submittedName>
        <fullName evidence="5">Dynamin central region</fullName>
    </submittedName>
</protein>
<dbReference type="PANTHER" id="PTHR11566:SF21">
    <property type="entry name" value="DYNAMIN RELATED PROTEIN 1, ISOFORM A"/>
    <property type="match status" value="1"/>
</dbReference>
<feature type="domain" description="Dynamin-type G" evidence="4">
    <location>
        <begin position="32"/>
        <end position="321"/>
    </location>
</feature>
<dbReference type="PRINTS" id="PR00195">
    <property type="entry name" value="DYNAMIN"/>
</dbReference>
<dbReference type="InterPro" id="IPR045063">
    <property type="entry name" value="Dynamin_N"/>
</dbReference>
<dbReference type="AlphaFoldDB" id="A0A9P4Z1G2"/>
<evidence type="ECO:0000313" key="6">
    <source>
        <dbReference type="Proteomes" id="UP000749293"/>
    </source>
</evidence>